<dbReference type="STRING" id="2018661.A0A2A2JJE6"/>
<comment type="subcellular location">
    <subcellularLocation>
        <location evidence="1">Secreted</location>
    </subcellularLocation>
</comment>
<comment type="caution">
    <text evidence="5">The sequence shown here is derived from an EMBL/GenBank/DDBJ whole genome shotgun (WGS) entry which is preliminary data.</text>
</comment>
<evidence type="ECO:0000256" key="1">
    <source>
        <dbReference type="ARBA" id="ARBA00004613"/>
    </source>
</evidence>
<dbReference type="EMBL" id="LIAE01010402">
    <property type="protein sequence ID" value="PAV61672.1"/>
    <property type="molecule type" value="Genomic_DNA"/>
</dbReference>
<sequence>MLGYGGSDMCRYISCPFGQYCWNGNCLSSTMGGMGGMGGVGGIGGIGAYGSRGLSALTSAAALYGSSPYTAAAATTGALAPYTMSGYGLGTGIGGLGTMSGVMPCNLMQQCLNGQICVNGFCAKSNIAYSGSQVMQSASTCMTGSVCPVGEYCMMGYCIKNVMSTTFVKMRLLLRIAILSIAIYYAYSDILPTIRKVQSVAIKGKLLCNGKPYEKARLKLYEVDPVVDTLMSEQLSDASGEFNMKGNDTEWTTIDAKLNIYHNCEDEAIECWRKIQINIPDDFVTEGAIPNKTFDAGILNLNAKYPGESRDCIN</sequence>
<evidence type="ECO:0000256" key="2">
    <source>
        <dbReference type="ARBA" id="ARBA00010112"/>
    </source>
</evidence>
<dbReference type="InterPro" id="IPR009030">
    <property type="entry name" value="Growth_fac_rcpt_cys_sf"/>
</dbReference>
<protein>
    <recommendedName>
        <fullName evidence="7">Transthyretin-like family protein</fullName>
    </recommendedName>
</protein>
<name>A0A2A2JJE6_9BILA</name>
<dbReference type="OrthoDB" id="5912452at2759"/>
<dbReference type="GO" id="GO:0005576">
    <property type="term" value="C:extracellular region"/>
    <property type="evidence" value="ECO:0007669"/>
    <property type="project" value="UniProtKB-SubCell"/>
</dbReference>
<comment type="similarity">
    <text evidence="2">Belongs to the nematode transthyretin-like family.</text>
</comment>
<keyword evidence="6" id="KW-1185">Reference proteome</keyword>
<evidence type="ECO:0000256" key="4">
    <source>
        <dbReference type="ARBA" id="ARBA00022729"/>
    </source>
</evidence>
<keyword evidence="3" id="KW-0964">Secreted</keyword>
<evidence type="ECO:0008006" key="7">
    <source>
        <dbReference type="Google" id="ProtNLM"/>
    </source>
</evidence>
<evidence type="ECO:0000313" key="5">
    <source>
        <dbReference type="EMBL" id="PAV61672.1"/>
    </source>
</evidence>
<evidence type="ECO:0000256" key="3">
    <source>
        <dbReference type="ARBA" id="ARBA00022525"/>
    </source>
</evidence>
<dbReference type="Gene3D" id="2.60.40.3330">
    <property type="match status" value="1"/>
</dbReference>
<dbReference type="InterPro" id="IPR038479">
    <property type="entry name" value="Transthyretin-like_sf"/>
</dbReference>
<accession>A0A2A2JJE6</accession>
<organism evidence="5 6">
    <name type="scientific">Diploscapter pachys</name>
    <dbReference type="NCBI Taxonomy" id="2018661"/>
    <lineage>
        <taxon>Eukaryota</taxon>
        <taxon>Metazoa</taxon>
        <taxon>Ecdysozoa</taxon>
        <taxon>Nematoda</taxon>
        <taxon>Chromadorea</taxon>
        <taxon>Rhabditida</taxon>
        <taxon>Rhabditina</taxon>
        <taxon>Rhabditomorpha</taxon>
        <taxon>Rhabditoidea</taxon>
        <taxon>Rhabditidae</taxon>
        <taxon>Diploscapter</taxon>
    </lineage>
</organism>
<dbReference type="AlphaFoldDB" id="A0A2A2JJE6"/>
<dbReference type="PANTHER" id="PTHR21700">
    <property type="entry name" value="TRANSTHYRETIN-LIKE FAMILY PROTEIN-RELATED"/>
    <property type="match status" value="1"/>
</dbReference>
<keyword evidence="4" id="KW-0732">Signal</keyword>
<dbReference type="PANTHER" id="PTHR21700:SF7">
    <property type="entry name" value="TRANSTHYRETIN-LIKE FAMILY PROTEIN"/>
    <property type="match status" value="1"/>
</dbReference>
<dbReference type="SUPFAM" id="SSF57184">
    <property type="entry name" value="Growth factor receptor domain"/>
    <property type="match status" value="1"/>
</dbReference>
<dbReference type="Pfam" id="PF01060">
    <property type="entry name" value="TTR-52"/>
    <property type="match status" value="1"/>
</dbReference>
<dbReference type="GO" id="GO:0009986">
    <property type="term" value="C:cell surface"/>
    <property type="evidence" value="ECO:0007669"/>
    <property type="project" value="InterPro"/>
</dbReference>
<evidence type="ECO:0000313" key="6">
    <source>
        <dbReference type="Proteomes" id="UP000218231"/>
    </source>
</evidence>
<gene>
    <name evidence="5" type="ORF">WR25_04316</name>
</gene>
<proteinExistence type="inferred from homology"/>
<reference evidence="5 6" key="1">
    <citation type="journal article" date="2017" name="Curr. Biol.">
        <title>Genome architecture and evolution of a unichromosomal asexual nematode.</title>
        <authorList>
            <person name="Fradin H."/>
            <person name="Zegar C."/>
            <person name="Gutwein M."/>
            <person name="Lucas J."/>
            <person name="Kovtun M."/>
            <person name="Corcoran D."/>
            <person name="Baugh L.R."/>
            <person name="Kiontke K."/>
            <person name="Gunsalus K."/>
            <person name="Fitch D.H."/>
            <person name="Piano F."/>
        </authorList>
    </citation>
    <scope>NUCLEOTIDE SEQUENCE [LARGE SCALE GENOMIC DNA]</scope>
    <source>
        <strain evidence="5">PF1309</strain>
    </source>
</reference>
<dbReference type="InterPro" id="IPR001534">
    <property type="entry name" value="Transthyretin-like"/>
</dbReference>
<dbReference type="Proteomes" id="UP000218231">
    <property type="component" value="Unassembled WGS sequence"/>
</dbReference>